<dbReference type="EMBL" id="QXFI01000031">
    <property type="protein sequence ID" value="RIV43483.1"/>
    <property type="molecule type" value="Genomic_DNA"/>
</dbReference>
<dbReference type="NCBIfam" id="NF008277">
    <property type="entry name" value="PRK11055.1"/>
    <property type="match status" value="1"/>
</dbReference>
<evidence type="ECO:0000256" key="4">
    <source>
        <dbReference type="ARBA" id="ARBA00006206"/>
    </source>
</evidence>
<dbReference type="GO" id="GO:0004034">
    <property type="term" value="F:aldose 1-epimerase activity"/>
    <property type="evidence" value="ECO:0007669"/>
    <property type="project" value="UniProtKB-EC"/>
</dbReference>
<sequence>MTKHNILYIVLAVLLITQMGSCKNKEKQTLQQSDNANSKEMGLESVLKPSDFDTIVDGKKVGLYWIKNKDIEVAMTNYGGRIVGLWVPDKNGIMTDVVVGFNSAKGFITSTEPYFGATIGRVGNRIAKGKFSLNGEEYNIPINNGENSLHGGKKGFQDVVWDVQQPNAQTLVFQYNSPDMEEGFPGNLSVKVTYSVTADRAIEMEYEATTDKTTVVNLTNHAFFNLNGEGSGTILNHEVTLYADAYTPVDSGLIPTGELASVKGTPFDFTTPHTIGERISEENLQLKNGGGYDHNFVLNGTQKDGMNHVGTLIGDRFGIVMDVMTEEPGVQFYSGNFMLGKNTFKSGATDAYRTAFALETQHFPDAPNHPNFPQITLEPGEKYTTKSVYRFSVKN</sequence>
<evidence type="ECO:0000256" key="3">
    <source>
        <dbReference type="ARBA" id="ARBA00005028"/>
    </source>
</evidence>
<comment type="subcellular location">
    <subcellularLocation>
        <location evidence="2">Cytoplasm</location>
    </subcellularLocation>
</comment>
<dbReference type="InterPro" id="IPR011013">
    <property type="entry name" value="Gal_mutarotase_sf_dom"/>
</dbReference>
<accession>A0A3A1NF74</accession>
<evidence type="ECO:0000256" key="10">
    <source>
        <dbReference type="ARBA" id="ARBA00023277"/>
    </source>
</evidence>
<dbReference type="GO" id="GO:0033499">
    <property type="term" value="P:galactose catabolic process via UDP-galactose, Leloir pathway"/>
    <property type="evidence" value="ECO:0007669"/>
    <property type="project" value="TreeGrafter"/>
</dbReference>
<dbReference type="FunFam" id="2.70.98.10:FF:000003">
    <property type="entry name" value="Aldose 1-epimerase"/>
    <property type="match status" value="1"/>
</dbReference>
<evidence type="ECO:0000313" key="18">
    <source>
        <dbReference type="Proteomes" id="UP000321621"/>
    </source>
</evidence>
<dbReference type="InterPro" id="IPR047215">
    <property type="entry name" value="Galactose_mutarotase-like"/>
</dbReference>
<evidence type="ECO:0000256" key="7">
    <source>
        <dbReference type="ARBA" id="ARBA00022553"/>
    </source>
</evidence>
<keyword evidence="9 11" id="KW-0413">Isomerase</keyword>
<feature type="binding site" evidence="13">
    <location>
        <position position="293"/>
    </location>
    <ligand>
        <name>beta-D-galactose</name>
        <dbReference type="ChEBI" id="CHEBI:27667"/>
    </ligand>
</feature>
<keyword evidence="10 11" id="KW-0119">Carbohydrate metabolism</keyword>
<reference evidence="15 17" key="1">
    <citation type="submission" date="2018-08" db="EMBL/GenBank/DDBJ databases">
        <title>Proposal of Muricauda 72 sp.nov. and Muricauda NH166 sp.nov., isolated from seawater.</title>
        <authorList>
            <person name="Cheng H."/>
            <person name="Wu Y.-H."/>
            <person name="Guo L.-L."/>
            <person name="Xu X.-W."/>
        </authorList>
    </citation>
    <scope>NUCLEOTIDE SEQUENCE [LARGE SCALE GENOMIC DNA]</scope>
    <source>
        <strain evidence="15 17">72</strain>
    </source>
</reference>
<evidence type="ECO:0000313" key="17">
    <source>
        <dbReference type="Proteomes" id="UP000266691"/>
    </source>
</evidence>
<dbReference type="InterPro" id="IPR015443">
    <property type="entry name" value="Aldose_1-epimerase"/>
</dbReference>
<evidence type="ECO:0000256" key="1">
    <source>
        <dbReference type="ARBA" id="ARBA00001913"/>
    </source>
</evidence>
<reference evidence="16 18" key="2">
    <citation type="submission" date="2019-07" db="EMBL/GenBank/DDBJ databases">
        <title>Draft genome of two Muricauda strains isolated from deep sea.</title>
        <authorList>
            <person name="Sun C."/>
        </authorList>
    </citation>
    <scope>NUCLEOTIDE SEQUENCE [LARGE SCALE GENOMIC DNA]</scope>
    <source>
        <strain evidence="16 18">72</strain>
    </source>
</reference>
<dbReference type="Proteomes" id="UP000321621">
    <property type="component" value="Unassembled WGS sequence"/>
</dbReference>
<dbReference type="CDD" id="cd09019">
    <property type="entry name" value="galactose_mutarotase_like"/>
    <property type="match status" value="1"/>
</dbReference>
<feature type="active site" description="Proton acceptor" evidence="12">
    <location>
        <position position="359"/>
    </location>
</feature>
<evidence type="ECO:0000313" key="16">
    <source>
        <dbReference type="EMBL" id="TXJ92763.1"/>
    </source>
</evidence>
<dbReference type="GO" id="GO:0005737">
    <property type="term" value="C:cytoplasm"/>
    <property type="evidence" value="ECO:0007669"/>
    <property type="project" value="UniProtKB-SubCell"/>
</dbReference>
<feature type="active site" description="Proton donor" evidence="12">
    <location>
        <position position="221"/>
    </location>
</feature>
<keyword evidence="7" id="KW-0597">Phosphoprotein</keyword>
<comment type="cofactor">
    <cofactor evidence="1">
        <name>Ca(2+)</name>
        <dbReference type="ChEBI" id="CHEBI:29108"/>
    </cofactor>
</comment>
<feature type="binding site" evidence="14">
    <location>
        <begin position="124"/>
        <end position="125"/>
    </location>
    <ligand>
        <name>beta-D-galactose</name>
        <dbReference type="ChEBI" id="CHEBI:27667"/>
    </ligand>
</feature>
<dbReference type="SUPFAM" id="SSF74650">
    <property type="entry name" value="Galactose mutarotase-like"/>
    <property type="match status" value="1"/>
</dbReference>
<evidence type="ECO:0000256" key="12">
    <source>
        <dbReference type="PIRSR" id="PIRSR005096-1"/>
    </source>
</evidence>
<evidence type="ECO:0000256" key="14">
    <source>
        <dbReference type="PIRSR" id="PIRSR005096-3"/>
    </source>
</evidence>
<dbReference type="InterPro" id="IPR008183">
    <property type="entry name" value="Aldose_1/G6P_1-epimerase"/>
</dbReference>
<evidence type="ECO:0000256" key="13">
    <source>
        <dbReference type="PIRSR" id="PIRSR005096-2"/>
    </source>
</evidence>
<evidence type="ECO:0000256" key="5">
    <source>
        <dbReference type="ARBA" id="ARBA00011245"/>
    </source>
</evidence>
<proteinExistence type="inferred from homology"/>
<dbReference type="PANTHER" id="PTHR10091:SF0">
    <property type="entry name" value="GALACTOSE MUTAROTASE"/>
    <property type="match status" value="1"/>
</dbReference>
<gene>
    <name evidence="15" type="ORF">D2V05_13465</name>
    <name evidence="16" type="ORF">FQ017_13335</name>
</gene>
<name>A0A3A1NF74_9FLAO</name>
<keyword evidence="8" id="KW-0106">Calcium</keyword>
<comment type="caution">
    <text evidence="15">The sequence shown here is derived from an EMBL/GenBank/DDBJ whole genome shotgun (WGS) entry which is preliminary data.</text>
</comment>
<evidence type="ECO:0000256" key="6">
    <source>
        <dbReference type="ARBA" id="ARBA00022490"/>
    </source>
</evidence>
<dbReference type="EMBL" id="VNWK01000031">
    <property type="protein sequence ID" value="TXJ92763.1"/>
    <property type="molecule type" value="Genomic_DNA"/>
</dbReference>
<dbReference type="Proteomes" id="UP000266691">
    <property type="component" value="Unassembled WGS sequence"/>
</dbReference>
<comment type="similarity">
    <text evidence="4 11">Belongs to the aldose epimerase family.</text>
</comment>
<comment type="catalytic activity">
    <reaction evidence="11">
        <text>alpha-D-glucose = beta-D-glucose</text>
        <dbReference type="Rhea" id="RHEA:10264"/>
        <dbReference type="ChEBI" id="CHEBI:15903"/>
        <dbReference type="ChEBI" id="CHEBI:17925"/>
        <dbReference type="EC" id="5.1.3.3"/>
    </reaction>
</comment>
<dbReference type="EC" id="5.1.3.3" evidence="11"/>
<dbReference type="PANTHER" id="PTHR10091">
    <property type="entry name" value="ALDOSE-1-EPIMERASE"/>
    <property type="match status" value="1"/>
</dbReference>
<keyword evidence="18" id="KW-1185">Reference proteome</keyword>
<dbReference type="RefSeq" id="WP_119648208.1">
    <property type="nucleotide sequence ID" value="NZ_QXFI01000031.1"/>
</dbReference>
<evidence type="ECO:0000256" key="8">
    <source>
        <dbReference type="ARBA" id="ARBA00022837"/>
    </source>
</evidence>
<dbReference type="GO" id="GO:0030246">
    <property type="term" value="F:carbohydrate binding"/>
    <property type="evidence" value="ECO:0007669"/>
    <property type="project" value="InterPro"/>
</dbReference>
<dbReference type="PIRSF" id="PIRSF005096">
    <property type="entry name" value="GALM"/>
    <property type="match status" value="1"/>
</dbReference>
<evidence type="ECO:0000256" key="11">
    <source>
        <dbReference type="PIRNR" id="PIRNR005096"/>
    </source>
</evidence>
<keyword evidence="6" id="KW-0963">Cytoplasm</keyword>
<dbReference type="InterPro" id="IPR014718">
    <property type="entry name" value="GH-type_carb-bd"/>
</dbReference>
<dbReference type="OrthoDB" id="9779408at2"/>
<comment type="subunit">
    <text evidence="5">Monomer.</text>
</comment>
<organism evidence="15 17">
    <name type="scientific">Flagellimonas pelagia</name>
    <dbReference type="NCBI Taxonomy" id="2306998"/>
    <lineage>
        <taxon>Bacteria</taxon>
        <taxon>Pseudomonadati</taxon>
        <taxon>Bacteroidota</taxon>
        <taxon>Flavobacteriia</taxon>
        <taxon>Flavobacteriales</taxon>
        <taxon>Flavobacteriaceae</taxon>
        <taxon>Flagellimonas</taxon>
    </lineage>
</organism>
<evidence type="ECO:0000256" key="2">
    <source>
        <dbReference type="ARBA" id="ARBA00004496"/>
    </source>
</evidence>
<dbReference type="AlphaFoldDB" id="A0A3A1NF74"/>
<dbReference type="Pfam" id="PF01263">
    <property type="entry name" value="Aldose_epim"/>
    <property type="match status" value="1"/>
</dbReference>
<dbReference type="Gene3D" id="2.70.98.10">
    <property type="match status" value="1"/>
</dbReference>
<protein>
    <recommendedName>
        <fullName evidence="11">Aldose 1-epimerase</fullName>
        <ecNumber evidence="11">5.1.3.3</ecNumber>
    </recommendedName>
</protein>
<evidence type="ECO:0000313" key="15">
    <source>
        <dbReference type="EMBL" id="RIV43483.1"/>
    </source>
</evidence>
<dbReference type="GO" id="GO:0006006">
    <property type="term" value="P:glucose metabolic process"/>
    <property type="evidence" value="ECO:0007669"/>
    <property type="project" value="TreeGrafter"/>
</dbReference>
<comment type="pathway">
    <text evidence="3 11">Carbohydrate metabolism; hexose metabolism.</text>
</comment>
<dbReference type="UniPathway" id="UPA00242"/>
<evidence type="ECO:0000256" key="9">
    <source>
        <dbReference type="ARBA" id="ARBA00023235"/>
    </source>
</evidence>